<organism evidence="1 2">
    <name type="scientific">Lysobacter niastensis</name>
    <dbReference type="NCBI Taxonomy" id="380629"/>
    <lineage>
        <taxon>Bacteria</taxon>
        <taxon>Pseudomonadati</taxon>
        <taxon>Pseudomonadota</taxon>
        <taxon>Gammaproteobacteria</taxon>
        <taxon>Lysobacterales</taxon>
        <taxon>Lysobacteraceae</taxon>
        <taxon>Lysobacter</taxon>
    </lineage>
</organism>
<gene>
    <name evidence="1" type="ORF">IU514_09505</name>
</gene>
<dbReference type="Proteomes" id="UP001429984">
    <property type="component" value="Unassembled WGS sequence"/>
</dbReference>
<evidence type="ECO:0000313" key="2">
    <source>
        <dbReference type="Proteomes" id="UP001429984"/>
    </source>
</evidence>
<name>A0ABS0B5S8_9GAMM</name>
<proteinExistence type="predicted"/>
<dbReference type="RefSeq" id="WP_194930881.1">
    <property type="nucleotide sequence ID" value="NZ_JADLZT010000005.1"/>
</dbReference>
<accession>A0ABS0B5S8</accession>
<keyword evidence="2" id="KW-1185">Reference proteome</keyword>
<reference evidence="1 2" key="1">
    <citation type="submission" date="2020-11" db="EMBL/GenBank/DDBJ databases">
        <title>Draft Genome Sequence and Secondary Metabolite Biosynthetic Potential of the Lysobacter niastensis Type strain DSM 18481.</title>
        <authorList>
            <person name="Turrini P."/>
            <person name="Artuso I."/>
            <person name="Tescari M."/>
            <person name="Lugli G.A."/>
            <person name="Frangipani E."/>
            <person name="Ventura M."/>
            <person name="Visca P."/>
        </authorList>
    </citation>
    <scope>NUCLEOTIDE SEQUENCE [LARGE SCALE GENOMIC DNA]</scope>
    <source>
        <strain evidence="1 2">DSM 18481</strain>
    </source>
</reference>
<sequence>MRMDVFVVGREDGYVVAPSGAALPDDELSALGELHFGWIVDSDAAPPRLDWQGIGKDIDARGYSIVPQGEVAGLLGTPQQELSAFYPEFHLRYLA</sequence>
<dbReference type="EMBL" id="JADLZT010000005">
    <property type="protein sequence ID" value="MBF6024266.1"/>
    <property type="molecule type" value="Genomic_DNA"/>
</dbReference>
<comment type="caution">
    <text evidence="1">The sequence shown here is derived from an EMBL/GenBank/DDBJ whole genome shotgun (WGS) entry which is preliminary data.</text>
</comment>
<protein>
    <submittedName>
        <fullName evidence="1">Uncharacterized protein</fullName>
    </submittedName>
</protein>
<evidence type="ECO:0000313" key="1">
    <source>
        <dbReference type="EMBL" id="MBF6024266.1"/>
    </source>
</evidence>